<reference evidence="1 2" key="1">
    <citation type="submission" date="2024-01" db="EMBL/GenBank/DDBJ databases">
        <title>A draft genome for the cacao thread blight pathogen Marasmiellus scandens.</title>
        <authorList>
            <person name="Baruah I.K."/>
            <person name="Leung J."/>
            <person name="Bukari Y."/>
            <person name="Amoako-Attah I."/>
            <person name="Meinhardt L.W."/>
            <person name="Bailey B.A."/>
            <person name="Cohen S.P."/>
        </authorList>
    </citation>
    <scope>NUCLEOTIDE SEQUENCE [LARGE SCALE GENOMIC DNA]</scope>
    <source>
        <strain evidence="1 2">GH-19</strain>
    </source>
</reference>
<proteinExistence type="predicted"/>
<evidence type="ECO:0000313" key="2">
    <source>
        <dbReference type="Proteomes" id="UP001498398"/>
    </source>
</evidence>
<gene>
    <name evidence="1" type="ORF">VKT23_017769</name>
</gene>
<dbReference type="EMBL" id="JBANRG010000075">
    <property type="protein sequence ID" value="KAK7439063.1"/>
    <property type="molecule type" value="Genomic_DNA"/>
</dbReference>
<organism evidence="1 2">
    <name type="scientific">Marasmiellus scandens</name>
    <dbReference type="NCBI Taxonomy" id="2682957"/>
    <lineage>
        <taxon>Eukaryota</taxon>
        <taxon>Fungi</taxon>
        <taxon>Dikarya</taxon>
        <taxon>Basidiomycota</taxon>
        <taxon>Agaricomycotina</taxon>
        <taxon>Agaricomycetes</taxon>
        <taxon>Agaricomycetidae</taxon>
        <taxon>Agaricales</taxon>
        <taxon>Marasmiineae</taxon>
        <taxon>Omphalotaceae</taxon>
        <taxon>Marasmiellus</taxon>
    </lineage>
</organism>
<keyword evidence="2" id="KW-1185">Reference proteome</keyword>
<dbReference type="Proteomes" id="UP001498398">
    <property type="component" value="Unassembled WGS sequence"/>
</dbReference>
<protein>
    <submittedName>
        <fullName evidence="1">Uncharacterized protein</fullName>
    </submittedName>
</protein>
<evidence type="ECO:0000313" key="1">
    <source>
        <dbReference type="EMBL" id="KAK7439063.1"/>
    </source>
</evidence>
<comment type="caution">
    <text evidence="1">The sequence shown here is derived from an EMBL/GenBank/DDBJ whole genome shotgun (WGS) entry which is preliminary data.</text>
</comment>
<accession>A0ABR1IU75</accession>
<name>A0ABR1IU75_9AGAR</name>
<sequence length="161" mass="18334">MDLFHFTSSVQRSVIIAHIGDYASGTFKDIFEEECRRSRELDGHDNEILMGGEETRLPPYETCSIWLDATRASKYDAMVSILKKVPSVVDLYIHIEKEPILPLFEAAISHCPNLKSLQIKCGPPELWFKYDVENHTITVNTGRLSGERSALLRRIIELLDA</sequence>